<sequence>MTRFQRKKTSFPHSAPMRLLQISLGACLLIWFLVWWTPSWSDDGEAPTKSASLLEANSLLRPGQGQAPLKSMGENESGDGEDTDDNAEEDDDQEGADSDAMLKAAEEEDEDDEEDESETDDSEPMYEAEAGDGGEENDDEENEEGEEAEEQRRLQANENNGEDQLDSKTFVMELKGLTGDEETIHEVVLETRPAWAPIGAAHFHELVENGFYDQCRFFRVVPNFIVQFGINGDPKVQKKWRKDVLKDDPVIQTNSRGTITYATAGANTRTVQLFVNINENGNAFLDKQGFAPFAEITKGLEYIDMIDAEYGEQPDQGQIQSRGNEYLNKKFPKLSYIMTIREKDDDTPDGEGTEGGGR</sequence>
<dbReference type="InterPro" id="IPR002130">
    <property type="entry name" value="Cyclophilin-type_PPIase_dom"/>
</dbReference>
<reference evidence="6" key="1">
    <citation type="submission" date="2021-01" db="EMBL/GenBank/DDBJ databases">
        <authorList>
            <person name="Corre E."/>
            <person name="Pelletier E."/>
            <person name="Niang G."/>
            <person name="Scheremetjew M."/>
            <person name="Finn R."/>
            <person name="Kale V."/>
            <person name="Holt S."/>
            <person name="Cochrane G."/>
            <person name="Meng A."/>
            <person name="Brown T."/>
            <person name="Cohen L."/>
        </authorList>
    </citation>
    <scope>NUCLEOTIDE SEQUENCE</scope>
    <source>
        <strain evidence="6">CCMP125</strain>
    </source>
</reference>
<gene>
    <name evidence="6" type="ORF">APAL1065_LOCUS2322</name>
</gene>
<evidence type="ECO:0000256" key="2">
    <source>
        <dbReference type="ARBA" id="ARBA00023110"/>
    </source>
</evidence>
<dbReference type="Gene3D" id="2.40.100.10">
    <property type="entry name" value="Cyclophilin-like"/>
    <property type="match status" value="1"/>
</dbReference>
<evidence type="ECO:0000256" key="3">
    <source>
        <dbReference type="ARBA" id="ARBA00023235"/>
    </source>
</evidence>
<dbReference type="PANTHER" id="PTHR43246">
    <property type="entry name" value="PEPTIDYL-PROLYL CIS-TRANS ISOMERASE CYP38, CHLOROPLASTIC"/>
    <property type="match status" value="1"/>
</dbReference>
<keyword evidence="3" id="KW-0413">Isomerase</keyword>
<dbReference type="InterPro" id="IPR044665">
    <property type="entry name" value="E_coli_cyclophilin_A-like"/>
</dbReference>
<feature type="compositionally biased region" description="Acidic residues" evidence="4">
    <location>
        <begin position="76"/>
        <end position="97"/>
    </location>
</feature>
<feature type="domain" description="PPIase cyclophilin-type" evidence="5">
    <location>
        <begin position="174"/>
        <end position="308"/>
    </location>
</feature>
<dbReference type="GO" id="GO:0003755">
    <property type="term" value="F:peptidyl-prolyl cis-trans isomerase activity"/>
    <property type="evidence" value="ECO:0007669"/>
    <property type="project" value="UniProtKB-KW"/>
</dbReference>
<evidence type="ECO:0000259" key="5">
    <source>
        <dbReference type="PROSITE" id="PS50072"/>
    </source>
</evidence>
<dbReference type="InterPro" id="IPR029000">
    <property type="entry name" value="Cyclophilin-like_dom_sf"/>
</dbReference>
<name>A0A7S2V9E0_9STRA</name>
<organism evidence="6">
    <name type="scientific">Entomoneis paludosa</name>
    <dbReference type="NCBI Taxonomy" id="265537"/>
    <lineage>
        <taxon>Eukaryota</taxon>
        <taxon>Sar</taxon>
        <taxon>Stramenopiles</taxon>
        <taxon>Ochrophyta</taxon>
        <taxon>Bacillariophyta</taxon>
        <taxon>Bacillariophyceae</taxon>
        <taxon>Bacillariophycidae</taxon>
        <taxon>Entomoneidaceae</taxon>
        <taxon>Entomoneis</taxon>
    </lineage>
</organism>
<dbReference type="EC" id="5.2.1.8" evidence="1"/>
<protein>
    <recommendedName>
        <fullName evidence="1">peptidylprolyl isomerase</fullName>
        <ecNumber evidence="1">5.2.1.8</ecNumber>
    </recommendedName>
</protein>
<dbReference type="SUPFAM" id="SSF50891">
    <property type="entry name" value="Cyclophilin-like"/>
    <property type="match status" value="1"/>
</dbReference>
<evidence type="ECO:0000313" key="6">
    <source>
        <dbReference type="EMBL" id="CAD9944445.1"/>
    </source>
</evidence>
<dbReference type="EMBL" id="HBHT01003451">
    <property type="protein sequence ID" value="CAD9944445.1"/>
    <property type="molecule type" value="Transcribed_RNA"/>
</dbReference>
<feature type="compositionally biased region" description="Acidic residues" evidence="4">
    <location>
        <begin position="106"/>
        <end position="149"/>
    </location>
</feature>
<feature type="region of interest" description="Disordered" evidence="4">
    <location>
        <begin position="60"/>
        <end position="168"/>
    </location>
</feature>
<dbReference type="AlphaFoldDB" id="A0A7S2V9E0"/>
<dbReference type="PROSITE" id="PS50072">
    <property type="entry name" value="CSA_PPIASE_2"/>
    <property type="match status" value="1"/>
</dbReference>
<keyword evidence="2" id="KW-0697">Rotamase</keyword>
<accession>A0A7S2V9E0</accession>
<proteinExistence type="predicted"/>
<dbReference type="Pfam" id="PF00160">
    <property type="entry name" value="Pro_isomerase"/>
    <property type="match status" value="1"/>
</dbReference>
<evidence type="ECO:0000256" key="1">
    <source>
        <dbReference type="ARBA" id="ARBA00013194"/>
    </source>
</evidence>
<evidence type="ECO:0000256" key="4">
    <source>
        <dbReference type="SAM" id="MobiDB-lite"/>
    </source>
</evidence>